<dbReference type="InterPro" id="IPR000834">
    <property type="entry name" value="Peptidase_M14"/>
</dbReference>
<dbReference type="InterPro" id="IPR050821">
    <property type="entry name" value="Cytosolic_carboxypeptidase"/>
</dbReference>
<dbReference type="GO" id="GO:0004181">
    <property type="term" value="F:metallocarboxypeptidase activity"/>
    <property type="evidence" value="ECO:0007669"/>
    <property type="project" value="InterPro"/>
</dbReference>
<accession>A0A5M8QPY5</accession>
<keyword evidence="5" id="KW-1185">Reference proteome</keyword>
<comment type="caution">
    <text evidence="4">The sequence shown here is derived from an EMBL/GenBank/DDBJ whole genome shotgun (WGS) entry which is preliminary data.</text>
</comment>
<dbReference type="Proteomes" id="UP000323994">
    <property type="component" value="Unassembled WGS sequence"/>
</dbReference>
<dbReference type="PANTHER" id="PTHR12756:SF11">
    <property type="entry name" value="CYTOSOLIC CARBOXYPEPTIDASE 1"/>
    <property type="match status" value="1"/>
</dbReference>
<dbReference type="GO" id="GO:0006508">
    <property type="term" value="P:proteolysis"/>
    <property type="evidence" value="ECO:0007669"/>
    <property type="project" value="InterPro"/>
</dbReference>
<dbReference type="PROSITE" id="PS52035">
    <property type="entry name" value="PEPTIDASE_M14"/>
    <property type="match status" value="1"/>
</dbReference>
<organism evidence="4 5">
    <name type="scientific">Dyadobacter flavalbus</name>
    <dbReference type="NCBI Taxonomy" id="2579942"/>
    <lineage>
        <taxon>Bacteria</taxon>
        <taxon>Pseudomonadati</taxon>
        <taxon>Bacteroidota</taxon>
        <taxon>Cytophagia</taxon>
        <taxon>Cytophagales</taxon>
        <taxon>Spirosomataceae</taxon>
        <taxon>Dyadobacter</taxon>
    </lineage>
</organism>
<evidence type="ECO:0000259" key="3">
    <source>
        <dbReference type="PROSITE" id="PS52035"/>
    </source>
</evidence>
<dbReference type="Gene3D" id="2.60.40.3120">
    <property type="match status" value="1"/>
</dbReference>
<dbReference type="RefSeq" id="WP_139013090.1">
    <property type="nucleotide sequence ID" value="NZ_VBSN01000049.1"/>
</dbReference>
<name>A0A5M8QPY5_9BACT</name>
<evidence type="ECO:0000313" key="5">
    <source>
        <dbReference type="Proteomes" id="UP000323994"/>
    </source>
</evidence>
<comment type="caution">
    <text evidence="2">Lacks conserved residue(s) required for the propagation of feature annotation.</text>
</comment>
<protein>
    <submittedName>
        <fullName evidence="4">Peptidase M14</fullName>
    </submittedName>
</protein>
<dbReference type="SUPFAM" id="SSF53187">
    <property type="entry name" value="Zn-dependent exopeptidases"/>
    <property type="match status" value="1"/>
</dbReference>
<dbReference type="Gene3D" id="3.40.630.10">
    <property type="entry name" value="Zn peptidases"/>
    <property type="match status" value="1"/>
</dbReference>
<evidence type="ECO:0000256" key="1">
    <source>
        <dbReference type="ARBA" id="ARBA00001947"/>
    </source>
</evidence>
<comment type="similarity">
    <text evidence="2">Belongs to the peptidase M14 family.</text>
</comment>
<feature type="domain" description="Peptidase M14" evidence="3">
    <location>
        <begin position="162"/>
        <end position="418"/>
    </location>
</feature>
<dbReference type="EMBL" id="VBSN01000049">
    <property type="protein sequence ID" value="KAA6438287.1"/>
    <property type="molecule type" value="Genomic_DNA"/>
</dbReference>
<evidence type="ECO:0000313" key="4">
    <source>
        <dbReference type="EMBL" id="KAA6438287.1"/>
    </source>
</evidence>
<dbReference type="PANTHER" id="PTHR12756">
    <property type="entry name" value="CYTOSOLIC CARBOXYPEPTIDASE"/>
    <property type="match status" value="1"/>
</dbReference>
<proteinExistence type="inferred from homology"/>
<dbReference type="Pfam" id="PF00246">
    <property type="entry name" value="Peptidase_M14"/>
    <property type="match status" value="1"/>
</dbReference>
<sequence>MNSNAFLRTFLVLFISINFGYSKAVKACTAEQNLKTDSLVAPKVFVNTGFENASPMNWEIDSAGRIIASLVYDHERFSQNRANGHWHFKVEAPAGTDVTIILQNFDNIWNNTHASQVSKHTPYVISFDNKTWESRPAELLPGNRLQIRLKMTGPNAYFAGVEPYRISDLAKFLTDIKTSKLVAVTQIGKTSEGRSLEIIRIGNEKAPKRIFLRARAHAFESGGNWTVEGLVQRLIQNDEQSKTWLKRYCVYILPMANKDGVARGKTRFNSNGYDLNRKWDKEADSLIAPENYYLEKWMRRMIAENRKPDLGLDLHNDAGGNLHISRPDGDIRAYLANMEKLEMLLRKHTWFTEGSTRPGFRNPGTLGEGFMERFGIEAAVYELNYEWVEGLKKAPLAADWISLGGMLPKVFYDYFENP</sequence>
<gene>
    <name evidence="4" type="ORF">FEM33_16430</name>
</gene>
<dbReference type="GO" id="GO:0008270">
    <property type="term" value="F:zinc ion binding"/>
    <property type="evidence" value="ECO:0007669"/>
    <property type="project" value="InterPro"/>
</dbReference>
<evidence type="ECO:0000256" key="2">
    <source>
        <dbReference type="PROSITE-ProRule" id="PRU01379"/>
    </source>
</evidence>
<dbReference type="AlphaFoldDB" id="A0A5M8QPY5"/>
<dbReference type="OrthoDB" id="1119199at2"/>
<comment type="cofactor">
    <cofactor evidence="1">
        <name>Zn(2+)</name>
        <dbReference type="ChEBI" id="CHEBI:29105"/>
    </cofactor>
</comment>
<reference evidence="4 5" key="1">
    <citation type="submission" date="2019-05" db="EMBL/GenBank/DDBJ databases">
        <authorList>
            <person name="Qu J.-H."/>
        </authorList>
    </citation>
    <scope>NUCLEOTIDE SEQUENCE [LARGE SCALE GENOMIC DNA]</scope>
    <source>
        <strain evidence="4 5">NS28</strain>
    </source>
</reference>